<keyword evidence="6" id="KW-0969">Cilium</keyword>
<sequence length="453" mass="51421">MVRIDAELIRRKSEHNEGTMADLEEIALHQLEIEKIEKVGSLCRRLKILYLQNNIIGKLENLQHLKELEYLNVSQNNILKIEGLESCEFLNKLDLMLNFVPCSALEESVANLKHNKLLRELYVVGNPFADWEGHKDYIILRLPHLQKLDGMSITKSDRIRAAQRSDDLDKELAERIAAEAHAKASKPEIVDVSGDNAPYTPELRTEMYREMAEEKAEKEAREKERLPKERNYEKEHEEAVALARAKQFFPDGRVRQCNEGGLDFALEEDRENVYLRVQLPRYVDTSLIDCQVYPRFVEVIFKDKVLRLGFPGGEDRDEVRAEDAKCERSQASGELKVTMPKLTSDEAVTLSAPSAGPLKDRNGKDKAAKLQDSASGRVKRLAQPTKRADDILRQAVDLRTIYQGKENPNLANEMADLGLRASSSAPVAVKEQARREAALHVPALDDDDDDDDE</sequence>
<dbReference type="Gene3D" id="3.80.10.10">
    <property type="entry name" value="Ribonuclease Inhibitor"/>
    <property type="match status" value="1"/>
</dbReference>
<keyword evidence="4" id="KW-0433">Leucine-rich repeat</keyword>
<evidence type="ECO:0000256" key="6">
    <source>
        <dbReference type="ARBA" id="ARBA00023069"/>
    </source>
</evidence>
<evidence type="ECO:0000259" key="10">
    <source>
        <dbReference type="Pfam" id="PF23602"/>
    </source>
</evidence>
<keyword evidence="3" id="KW-0963">Cytoplasm</keyword>
<evidence type="ECO:0000256" key="4">
    <source>
        <dbReference type="ARBA" id="ARBA00022614"/>
    </source>
</evidence>
<dbReference type="InParanoid" id="A0A2R5GEW5"/>
<dbReference type="AlphaFoldDB" id="A0A2R5GEW5"/>
<accession>A0A2R5GEW5</accession>
<gene>
    <name evidence="11" type="ORF">FCC1311_025952</name>
</gene>
<dbReference type="Pfam" id="PF23602">
    <property type="entry name" value="CS_DNAAF11_C"/>
    <property type="match status" value="1"/>
</dbReference>
<comment type="subcellular location">
    <subcellularLocation>
        <location evidence="1">Cell projection</location>
        <location evidence="1">Cilium</location>
    </subcellularLocation>
    <subcellularLocation>
        <location evidence="2">Cytoplasm</location>
    </subcellularLocation>
</comment>
<dbReference type="Pfam" id="PF14580">
    <property type="entry name" value="LRR_9"/>
    <property type="match status" value="1"/>
</dbReference>
<feature type="domain" description="Dynein axonemal assembly factor 11-like CS" evidence="10">
    <location>
        <begin position="219"/>
        <end position="341"/>
    </location>
</feature>
<dbReference type="InterPro" id="IPR056496">
    <property type="entry name" value="CS_DNAAF11_C"/>
</dbReference>
<evidence type="ECO:0000256" key="5">
    <source>
        <dbReference type="ARBA" id="ARBA00022737"/>
    </source>
</evidence>
<evidence type="ECO:0000256" key="9">
    <source>
        <dbReference type="SAM" id="MobiDB-lite"/>
    </source>
</evidence>
<dbReference type="GO" id="GO:0005737">
    <property type="term" value="C:cytoplasm"/>
    <property type="evidence" value="ECO:0007669"/>
    <property type="project" value="UniProtKB-SubCell"/>
</dbReference>
<evidence type="ECO:0000256" key="3">
    <source>
        <dbReference type="ARBA" id="ARBA00022490"/>
    </source>
</evidence>
<comment type="similarity">
    <text evidence="8">Belongs to the tilB family.</text>
</comment>
<dbReference type="PROSITE" id="PS51450">
    <property type="entry name" value="LRR"/>
    <property type="match status" value="2"/>
</dbReference>
<keyword evidence="12" id="KW-1185">Reference proteome</keyword>
<feature type="region of interest" description="Disordered" evidence="9">
    <location>
        <begin position="352"/>
        <end position="385"/>
    </location>
</feature>
<dbReference type="GO" id="GO:0005929">
    <property type="term" value="C:cilium"/>
    <property type="evidence" value="ECO:0007669"/>
    <property type="project" value="UniProtKB-SubCell"/>
</dbReference>
<proteinExistence type="inferred from homology"/>
<dbReference type="PANTHER" id="PTHR18849">
    <property type="entry name" value="LEUCINE RICH REPEAT PROTEIN"/>
    <property type="match status" value="1"/>
</dbReference>
<dbReference type="SUPFAM" id="SSF52058">
    <property type="entry name" value="L domain-like"/>
    <property type="match status" value="1"/>
</dbReference>
<keyword evidence="7" id="KW-0966">Cell projection</keyword>
<dbReference type="PANTHER" id="PTHR18849:SF0">
    <property type="entry name" value="CILIA- AND FLAGELLA-ASSOCIATED PROTEIN 410-RELATED"/>
    <property type="match status" value="1"/>
</dbReference>
<dbReference type="EMBL" id="BEYU01000020">
    <property type="protein sequence ID" value="GBG26374.1"/>
    <property type="molecule type" value="Genomic_DNA"/>
</dbReference>
<name>A0A2R5GEW5_9STRA</name>
<feature type="region of interest" description="Disordered" evidence="9">
    <location>
        <begin position="423"/>
        <end position="453"/>
    </location>
</feature>
<reference evidence="11 12" key="1">
    <citation type="submission" date="2017-12" db="EMBL/GenBank/DDBJ databases">
        <title>Sequencing, de novo assembly and annotation of complete genome of a new Thraustochytrid species, strain FCC1311.</title>
        <authorList>
            <person name="Sedici K."/>
            <person name="Godart F."/>
            <person name="Aiese Cigliano R."/>
            <person name="Sanseverino W."/>
            <person name="Barakat M."/>
            <person name="Ortet P."/>
            <person name="Marechal E."/>
            <person name="Cagnac O."/>
            <person name="Amato A."/>
        </authorList>
    </citation>
    <scope>NUCLEOTIDE SEQUENCE [LARGE SCALE GENOMIC DNA]</scope>
</reference>
<evidence type="ECO:0000256" key="1">
    <source>
        <dbReference type="ARBA" id="ARBA00004138"/>
    </source>
</evidence>
<keyword evidence="5" id="KW-0677">Repeat</keyword>
<dbReference type="OrthoDB" id="10250990at2759"/>
<evidence type="ECO:0000256" key="2">
    <source>
        <dbReference type="ARBA" id="ARBA00004496"/>
    </source>
</evidence>
<dbReference type="InterPro" id="IPR032675">
    <property type="entry name" value="LRR_dom_sf"/>
</dbReference>
<protein>
    <submittedName>
        <fullName evidence="11">Protein tilB-like</fullName>
    </submittedName>
</protein>
<dbReference type="InterPro" id="IPR001611">
    <property type="entry name" value="Leu-rich_rpt"/>
</dbReference>
<dbReference type="Proteomes" id="UP000241890">
    <property type="component" value="Unassembled WGS sequence"/>
</dbReference>
<dbReference type="FunFam" id="3.80.10.10:FF:000052">
    <property type="entry name" value="Leucine rich repeat containing 6"/>
    <property type="match status" value="1"/>
</dbReference>
<feature type="compositionally biased region" description="Acidic residues" evidence="9">
    <location>
        <begin position="444"/>
        <end position="453"/>
    </location>
</feature>
<evidence type="ECO:0000313" key="12">
    <source>
        <dbReference type="Proteomes" id="UP000241890"/>
    </source>
</evidence>
<organism evidence="11 12">
    <name type="scientific">Hondaea fermentalgiana</name>
    <dbReference type="NCBI Taxonomy" id="2315210"/>
    <lineage>
        <taxon>Eukaryota</taxon>
        <taxon>Sar</taxon>
        <taxon>Stramenopiles</taxon>
        <taxon>Bigyra</taxon>
        <taxon>Labyrinthulomycetes</taxon>
        <taxon>Thraustochytrida</taxon>
        <taxon>Thraustochytriidae</taxon>
        <taxon>Hondaea</taxon>
    </lineage>
</organism>
<evidence type="ECO:0000313" key="11">
    <source>
        <dbReference type="EMBL" id="GBG26374.1"/>
    </source>
</evidence>
<evidence type="ECO:0000256" key="8">
    <source>
        <dbReference type="ARBA" id="ARBA00049982"/>
    </source>
</evidence>
<comment type="caution">
    <text evidence="11">The sequence shown here is derived from an EMBL/GenBank/DDBJ whole genome shotgun (WGS) entry which is preliminary data.</text>
</comment>
<feature type="region of interest" description="Disordered" evidence="9">
    <location>
        <begin position="213"/>
        <end position="232"/>
    </location>
</feature>
<feature type="compositionally biased region" description="Basic and acidic residues" evidence="9">
    <location>
        <begin position="358"/>
        <end position="369"/>
    </location>
</feature>
<dbReference type="SMART" id="SM00365">
    <property type="entry name" value="LRR_SD22"/>
    <property type="match status" value="2"/>
</dbReference>
<evidence type="ECO:0000256" key="7">
    <source>
        <dbReference type="ARBA" id="ARBA00023273"/>
    </source>
</evidence>